<keyword evidence="6" id="KW-0675">Receptor</keyword>
<dbReference type="InterPro" id="IPR003961">
    <property type="entry name" value="FN3_dom"/>
</dbReference>
<feature type="region of interest" description="Disordered" evidence="8">
    <location>
        <begin position="320"/>
        <end position="342"/>
    </location>
</feature>
<evidence type="ECO:0000256" key="7">
    <source>
        <dbReference type="ARBA" id="ARBA00023180"/>
    </source>
</evidence>
<dbReference type="GO" id="GO:0004896">
    <property type="term" value="F:cytokine receptor activity"/>
    <property type="evidence" value="ECO:0007669"/>
    <property type="project" value="TreeGrafter"/>
</dbReference>
<dbReference type="OrthoDB" id="8545036at2759"/>
<evidence type="ECO:0000259" key="9">
    <source>
        <dbReference type="PROSITE" id="PS50853"/>
    </source>
</evidence>
<reference evidence="10" key="2">
    <citation type="submission" date="2004-02" db="EMBL/GenBank/DDBJ databases">
        <authorList>
            <consortium name="Genoscope"/>
            <consortium name="Whitehead Institute Centre for Genome Research"/>
        </authorList>
    </citation>
    <scope>NUCLEOTIDE SEQUENCE</scope>
</reference>
<dbReference type="AlphaFoldDB" id="Q4TBX0"/>
<gene>
    <name evidence="10" type="ORF">GSTENG00003575001</name>
</gene>
<dbReference type="Gene3D" id="2.60.40.10">
    <property type="entry name" value="Immunoglobulins"/>
    <property type="match status" value="2"/>
</dbReference>
<proteinExistence type="predicted"/>
<keyword evidence="2" id="KW-0812">Transmembrane</keyword>
<dbReference type="KEGG" id="tng:GSTEN00003575G001"/>
<keyword evidence="5" id="KW-0472">Membrane</keyword>
<evidence type="ECO:0000256" key="5">
    <source>
        <dbReference type="ARBA" id="ARBA00023136"/>
    </source>
</evidence>
<evidence type="ECO:0000256" key="4">
    <source>
        <dbReference type="ARBA" id="ARBA00022989"/>
    </source>
</evidence>
<dbReference type="EMBL" id="CAAE01007086">
    <property type="protein sequence ID" value="CAF89612.1"/>
    <property type="molecule type" value="Genomic_DNA"/>
</dbReference>
<keyword evidence="7" id="KW-0325">Glycoprotein</keyword>
<sequence length="419" mass="45809">MGPRRECPDYSTAGPHSCHFDGSHTTVWSVYCMNVTAVTAARNYTSQQLCLDVADIVETEVPVNLTFELSDAGGDETGHNALLSWRYPEPGDLQYGWITLVYELQYRRVGDAGNWKVKPSLREPQVELLSLPVGDYVVRVRCRSKNSPLWSKSWWRDSGSGAALVVAFIIIPQSKRIKDFLLPPIPKPRIMGINPLLLIGEPPPLLPPSSFCLVDRPSIFFLLLLLQKGNLDEINVHLSSFHSYRPPSYSQEVWEPVNEDKICLTLPDRADPASPVGGECVSLMAACHLAPVFADRECPTAYVQGVPPYGPALTSDPAFPPQGAEYTTLGQLGPAGEPAAATKRSPQDFYTCVQQMNDSGEVHLVPCLPPEYCRDLLPPPWGGEKKDKMADRQLGMDSGEAGSSGSAHPLGSVAVDNRG</sequence>
<dbReference type="PANTHER" id="PTHR23037">
    <property type="entry name" value="CYTOKINE RECEPTOR"/>
    <property type="match status" value="1"/>
</dbReference>
<comment type="subcellular location">
    <subcellularLocation>
        <location evidence="1">Membrane</location>
        <topology evidence="1">Single-pass type I membrane protein</topology>
    </subcellularLocation>
</comment>
<dbReference type="SUPFAM" id="SSF49265">
    <property type="entry name" value="Fibronectin type III"/>
    <property type="match status" value="2"/>
</dbReference>
<dbReference type="InterPro" id="IPR013783">
    <property type="entry name" value="Ig-like_fold"/>
</dbReference>
<accession>Q4TBX0</accession>
<reference evidence="10" key="1">
    <citation type="journal article" date="2004" name="Nature">
        <title>Genome duplication in the teleost fish Tetraodon nigroviridis reveals the early vertebrate proto-karyotype.</title>
        <authorList>
            <person name="Jaillon O."/>
            <person name="Aury J.-M."/>
            <person name="Brunet F."/>
            <person name="Petit J.-L."/>
            <person name="Stange-Thomann N."/>
            <person name="Mauceli E."/>
            <person name="Bouneau L."/>
            <person name="Fischer C."/>
            <person name="Ozouf-Costaz C."/>
            <person name="Bernot A."/>
            <person name="Nicaud S."/>
            <person name="Jaffe D."/>
            <person name="Fisher S."/>
            <person name="Lutfalla G."/>
            <person name="Dossat C."/>
            <person name="Segurens B."/>
            <person name="Dasilva C."/>
            <person name="Salanoubat M."/>
            <person name="Levy M."/>
            <person name="Boudet N."/>
            <person name="Castellano S."/>
            <person name="Anthouard V."/>
            <person name="Jubin C."/>
            <person name="Castelli V."/>
            <person name="Katinka M."/>
            <person name="Vacherie B."/>
            <person name="Biemont C."/>
            <person name="Skalli Z."/>
            <person name="Cattolico L."/>
            <person name="Poulain J."/>
            <person name="De Berardinis V."/>
            <person name="Cruaud C."/>
            <person name="Duprat S."/>
            <person name="Brottier P."/>
            <person name="Coutanceau J.-P."/>
            <person name="Gouzy J."/>
            <person name="Parra G."/>
            <person name="Lardier G."/>
            <person name="Chapple C."/>
            <person name="McKernan K.J."/>
            <person name="McEwan P."/>
            <person name="Bosak S."/>
            <person name="Kellis M."/>
            <person name="Volff J.-N."/>
            <person name="Guigo R."/>
            <person name="Zody M.C."/>
            <person name="Mesirov J."/>
            <person name="Lindblad-Toh K."/>
            <person name="Birren B."/>
            <person name="Nusbaum C."/>
            <person name="Kahn D."/>
            <person name="Robinson-Rechavi M."/>
            <person name="Laudet V."/>
            <person name="Schachter V."/>
            <person name="Quetier F."/>
            <person name="Saurin W."/>
            <person name="Scarpelli C."/>
            <person name="Wincker P."/>
            <person name="Lander E.S."/>
            <person name="Weissenbach J."/>
            <person name="Roest Crollius H."/>
        </authorList>
    </citation>
    <scope>NUCLEOTIDE SEQUENCE [LARGE SCALE GENOMIC DNA]</scope>
</reference>
<name>Q4TBX0_TETNG</name>
<evidence type="ECO:0000256" key="2">
    <source>
        <dbReference type="ARBA" id="ARBA00022692"/>
    </source>
</evidence>
<feature type="region of interest" description="Disordered" evidence="8">
    <location>
        <begin position="379"/>
        <end position="419"/>
    </location>
</feature>
<evidence type="ECO:0000256" key="8">
    <source>
        <dbReference type="SAM" id="MobiDB-lite"/>
    </source>
</evidence>
<keyword evidence="4" id="KW-1133">Transmembrane helix</keyword>
<feature type="domain" description="Fibronectin type-III" evidence="9">
    <location>
        <begin position="61"/>
        <end position="161"/>
    </location>
</feature>
<evidence type="ECO:0000256" key="3">
    <source>
        <dbReference type="ARBA" id="ARBA00022729"/>
    </source>
</evidence>
<keyword evidence="3" id="KW-0732">Signal</keyword>
<dbReference type="GO" id="GO:0009897">
    <property type="term" value="C:external side of plasma membrane"/>
    <property type="evidence" value="ECO:0007669"/>
    <property type="project" value="TreeGrafter"/>
</dbReference>
<dbReference type="InterPro" id="IPR036116">
    <property type="entry name" value="FN3_sf"/>
</dbReference>
<dbReference type="PROSITE" id="PS50853">
    <property type="entry name" value="FN3"/>
    <property type="match status" value="1"/>
</dbReference>
<evidence type="ECO:0000256" key="1">
    <source>
        <dbReference type="ARBA" id="ARBA00004479"/>
    </source>
</evidence>
<comment type="caution">
    <text evidence="10">The sequence shown here is derived from an EMBL/GenBank/DDBJ whole genome shotgun (WGS) entry which is preliminary data.</text>
</comment>
<evidence type="ECO:0000256" key="6">
    <source>
        <dbReference type="ARBA" id="ARBA00023170"/>
    </source>
</evidence>
<organism evidence="10">
    <name type="scientific">Tetraodon nigroviridis</name>
    <name type="common">Spotted green pufferfish</name>
    <name type="synonym">Chelonodon nigroviridis</name>
    <dbReference type="NCBI Taxonomy" id="99883"/>
    <lineage>
        <taxon>Eukaryota</taxon>
        <taxon>Metazoa</taxon>
        <taxon>Chordata</taxon>
        <taxon>Craniata</taxon>
        <taxon>Vertebrata</taxon>
        <taxon>Euteleostomi</taxon>
        <taxon>Actinopterygii</taxon>
        <taxon>Neopterygii</taxon>
        <taxon>Teleostei</taxon>
        <taxon>Neoteleostei</taxon>
        <taxon>Acanthomorphata</taxon>
        <taxon>Eupercaria</taxon>
        <taxon>Tetraodontiformes</taxon>
        <taxon>Tetradontoidea</taxon>
        <taxon>Tetraodontidae</taxon>
        <taxon>Tetraodon</taxon>
    </lineage>
</organism>
<evidence type="ECO:0000313" key="10">
    <source>
        <dbReference type="EMBL" id="CAF89612.1"/>
    </source>
</evidence>
<dbReference type="PANTHER" id="PTHR23037:SF46">
    <property type="entry name" value="INTERLEUKIN 5 RECEPTOR SUBUNIT ALPHA"/>
    <property type="match status" value="1"/>
</dbReference>
<protein>
    <submittedName>
        <fullName evidence="10">(spotted green pufferfish) hypothetical protein</fullName>
    </submittedName>
</protein>